<evidence type="ECO:0000256" key="1">
    <source>
        <dbReference type="ARBA" id="ARBA00022679"/>
    </source>
</evidence>
<evidence type="ECO:0000256" key="5">
    <source>
        <dbReference type="ARBA" id="ARBA00022857"/>
    </source>
</evidence>
<dbReference type="InterPro" id="IPR002504">
    <property type="entry name" value="NADK"/>
</dbReference>
<dbReference type="GO" id="GO:0005737">
    <property type="term" value="C:cytoplasm"/>
    <property type="evidence" value="ECO:0007669"/>
    <property type="project" value="UniProtKB-SubCell"/>
</dbReference>
<feature type="binding site" evidence="8">
    <location>
        <begin position="193"/>
        <end position="198"/>
    </location>
    <ligand>
        <name>NAD(+)</name>
        <dbReference type="ChEBI" id="CHEBI:57540"/>
    </ligand>
</feature>
<evidence type="ECO:0000256" key="2">
    <source>
        <dbReference type="ARBA" id="ARBA00022741"/>
    </source>
</evidence>
<keyword evidence="6 8" id="KW-0520">NAD</keyword>
<dbReference type="Pfam" id="PF01513">
    <property type="entry name" value="NAD_kinase"/>
    <property type="match status" value="1"/>
</dbReference>
<proteinExistence type="inferred from homology"/>
<feature type="binding site" evidence="8">
    <location>
        <position position="249"/>
    </location>
    <ligand>
        <name>NAD(+)</name>
        <dbReference type="ChEBI" id="CHEBI:57540"/>
    </ligand>
</feature>
<keyword evidence="8" id="KW-0963">Cytoplasm</keyword>
<keyword evidence="4 8" id="KW-0067">ATP-binding</keyword>
<dbReference type="OrthoDB" id="9774737at2"/>
<evidence type="ECO:0000256" key="6">
    <source>
        <dbReference type="ARBA" id="ARBA00023027"/>
    </source>
</evidence>
<evidence type="ECO:0000256" key="3">
    <source>
        <dbReference type="ARBA" id="ARBA00022777"/>
    </source>
</evidence>
<evidence type="ECO:0000313" key="10">
    <source>
        <dbReference type="Proteomes" id="UP000196005"/>
    </source>
</evidence>
<dbReference type="GO" id="GO:0051287">
    <property type="term" value="F:NAD binding"/>
    <property type="evidence" value="ECO:0007669"/>
    <property type="project" value="UniProtKB-ARBA"/>
</dbReference>
<evidence type="ECO:0000256" key="8">
    <source>
        <dbReference type="HAMAP-Rule" id="MF_00361"/>
    </source>
</evidence>
<dbReference type="Gene3D" id="3.40.50.10330">
    <property type="entry name" value="Probable inorganic polyphosphate/atp-NAD kinase, domain 1"/>
    <property type="match status" value="1"/>
</dbReference>
<dbReference type="PANTHER" id="PTHR20275:SF0">
    <property type="entry name" value="NAD KINASE"/>
    <property type="match status" value="1"/>
</dbReference>
<dbReference type="Proteomes" id="UP000196005">
    <property type="component" value="Chromosome"/>
</dbReference>
<protein>
    <recommendedName>
        <fullName evidence="8">NAD kinase</fullName>
        <ecNumber evidence="8">2.7.1.23</ecNumber>
    </recommendedName>
    <alternativeName>
        <fullName evidence="8">ATP-dependent NAD kinase</fullName>
    </alternativeName>
</protein>
<accession>A0A1Y0HIM9</accession>
<dbReference type="PANTHER" id="PTHR20275">
    <property type="entry name" value="NAD KINASE"/>
    <property type="match status" value="1"/>
</dbReference>
<dbReference type="EC" id="2.7.1.23" evidence="8"/>
<comment type="catalytic activity">
    <reaction evidence="7 8">
        <text>NAD(+) + ATP = ADP + NADP(+) + H(+)</text>
        <dbReference type="Rhea" id="RHEA:18629"/>
        <dbReference type="ChEBI" id="CHEBI:15378"/>
        <dbReference type="ChEBI" id="CHEBI:30616"/>
        <dbReference type="ChEBI" id="CHEBI:57540"/>
        <dbReference type="ChEBI" id="CHEBI:58349"/>
        <dbReference type="ChEBI" id="CHEBI:456216"/>
        <dbReference type="EC" id="2.7.1.23"/>
    </reaction>
</comment>
<organism evidence="9 10">
    <name type="scientific">Sulfurospirillum diekertiae</name>
    <dbReference type="NCBI Taxonomy" id="1854492"/>
    <lineage>
        <taxon>Bacteria</taxon>
        <taxon>Pseudomonadati</taxon>
        <taxon>Campylobacterota</taxon>
        <taxon>Epsilonproteobacteria</taxon>
        <taxon>Campylobacterales</taxon>
        <taxon>Sulfurospirillaceae</taxon>
        <taxon>Sulfurospirillum</taxon>
    </lineage>
</organism>
<dbReference type="EMBL" id="CP021416">
    <property type="protein sequence ID" value="ARU47957.1"/>
    <property type="molecule type" value="Genomic_DNA"/>
</dbReference>
<reference evidence="10" key="1">
    <citation type="submission" date="2017-05" db="EMBL/GenBank/DDBJ databases">
        <title>Dechlorination kinetics govern the competition between two new strains of the genus Sulfurospirillum.</title>
        <authorList>
            <person name="Buttet G.F."/>
            <person name="Murray A.M."/>
            <person name="Goris T."/>
            <person name="Burion M."/>
            <person name="Lin B."/>
            <person name="Rolle M."/>
            <person name="Maillard J."/>
        </authorList>
    </citation>
    <scope>NUCLEOTIDE SEQUENCE [LARGE SCALE GENOMIC DNA]</scope>
    <source>
        <strain evidence="10">SL2-1</strain>
    </source>
</reference>
<evidence type="ECO:0000256" key="7">
    <source>
        <dbReference type="ARBA" id="ARBA00047925"/>
    </source>
</evidence>
<feature type="binding site" evidence="8">
    <location>
        <position position="163"/>
    </location>
    <ligand>
        <name>NAD(+)</name>
        <dbReference type="ChEBI" id="CHEBI:57540"/>
    </ligand>
</feature>
<dbReference type="GO" id="GO:0006741">
    <property type="term" value="P:NADP+ biosynthetic process"/>
    <property type="evidence" value="ECO:0007669"/>
    <property type="project" value="UniProtKB-UniRule"/>
</dbReference>
<dbReference type="SUPFAM" id="SSF111331">
    <property type="entry name" value="NAD kinase/diacylglycerol kinase-like"/>
    <property type="match status" value="1"/>
</dbReference>
<dbReference type="RefSeq" id="WP_087437981.1">
    <property type="nucleotide sequence ID" value="NZ_CP021416.1"/>
</dbReference>
<sequence>MKITNHTKKLTTITTVGLVSKPNDGTLCGYVREIEAALSKHDVTLLIEEKSAKLLGCGAGVSFETMCTQSDFLISLGGDGTLISLCRKSLHYHKPVLGIHAGQLGFLTDIQTDEISHFIEELFVGNYRIDTRMMLEVSLHVNGKIEKVVAFNDIVLSRSKISHMSNIKAFVDGQLFNSYYGDGLIVSTPTGSTAYNLSAGGPVVYPLTEALILTPICPHSLSQRPLVLPVDFEVSFESDGDTVIVVDGQDTYTMNEVDRVCVRSAKQGAELIHSLDRDYFEILKKKLHWGHV</sequence>
<comment type="similarity">
    <text evidence="8">Belongs to the NAD kinase family.</text>
</comment>
<comment type="function">
    <text evidence="8">Involved in the regulation of the intracellular balance of NAD and NADP, and is a key enzyme in the biosynthesis of NADP. Catalyzes specifically the phosphorylation on 2'-hydroxyl of the adenosine moiety of NAD to yield NADP.</text>
</comment>
<feature type="active site" description="Proton acceptor" evidence="8">
    <location>
        <position position="79"/>
    </location>
</feature>
<dbReference type="GO" id="GO:0046872">
    <property type="term" value="F:metal ion binding"/>
    <property type="evidence" value="ECO:0007669"/>
    <property type="project" value="UniProtKB-UniRule"/>
</dbReference>
<evidence type="ECO:0000313" key="9">
    <source>
        <dbReference type="EMBL" id="ARU47957.1"/>
    </source>
</evidence>
<keyword evidence="3 8" id="KW-0418">Kinase</keyword>
<dbReference type="InterPro" id="IPR016064">
    <property type="entry name" value="NAD/diacylglycerol_kinase_sf"/>
</dbReference>
<dbReference type="Pfam" id="PF20143">
    <property type="entry name" value="NAD_kinase_C"/>
    <property type="match status" value="1"/>
</dbReference>
<dbReference type="GO" id="GO:0019674">
    <property type="term" value="P:NAD+ metabolic process"/>
    <property type="evidence" value="ECO:0007669"/>
    <property type="project" value="InterPro"/>
</dbReference>
<keyword evidence="2 8" id="KW-0547">Nucleotide-binding</keyword>
<gene>
    <name evidence="8" type="primary">nadK</name>
    <name evidence="9" type="ORF">Sdiek1_0790</name>
</gene>
<comment type="subcellular location">
    <subcellularLocation>
        <location evidence="8">Cytoplasm</location>
    </subcellularLocation>
</comment>
<dbReference type="HAMAP" id="MF_00361">
    <property type="entry name" value="NAD_kinase"/>
    <property type="match status" value="1"/>
</dbReference>
<dbReference type="GO" id="GO:0003951">
    <property type="term" value="F:NAD+ kinase activity"/>
    <property type="evidence" value="ECO:0007669"/>
    <property type="project" value="UniProtKB-UniRule"/>
</dbReference>
<comment type="caution">
    <text evidence="8">Lacks conserved residue(s) required for the propagation of feature annotation.</text>
</comment>
<dbReference type="GO" id="GO:0005524">
    <property type="term" value="F:ATP binding"/>
    <property type="evidence" value="ECO:0007669"/>
    <property type="project" value="UniProtKB-KW"/>
</dbReference>
<feature type="binding site" evidence="8">
    <location>
        <position position="182"/>
    </location>
    <ligand>
        <name>NAD(+)</name>
        <dbReference type="ChEBI" id="CHEBI:57540"/>
    </ligand>
</feature>
<keyword evidence="5 8" id="KW-0521">NADP</keyword>
<dbReference type="InterPro" id="IPR017437">
    <property type="entry name" value="ATP-NAD_kinase_PpnK-typ_C"/>
</dbReference>
<keyword evidence="10" id="KW-1185">Reference proteome</keyword>
<dbReference type="NCBIfam" id="NF010679">
    <property type="entry name" value="PRK14077.1"/>
    <property type="match status" value="1"/>
</dbReference>
<comment type="cofactor">
    <cofactor evidence="8">
        <name>a divalent metal cation</name>
        <dbReference type="ChEBI" id="CHEBI:60240"/>
    </cofactor>
</comment>
<feature type="binding site" evidence="8">
    <location>
        <begin position="79"/>
        <end position="80"/>
    </location>
    <ligand>
        <name>NAD(+)</name>
        <dbReference type="ChEBI" id="CHEBI:57540"/>
    </ligand>
</feature>
<dbReference type="InterPro" id="IPR017438">
    <property type="entry name" value="ATP-NAD_kinase_N"/>
</dbReference>
<dbReference type="KEGG" id="suls:Sdiek1_0790"/>
<dbReference type="Gene3D" id="2.60.200.30">
    <property type="entry name" value="Probable inorganic polyphosphate/atp-NAD kinase, domain 2"/>
    <property type="match status" value="1"/>
</dbReference>
<dbReference type="FunFam" id="2.60.200.30:FF:000009">
    <property type="entry name" value="Poly(P)/ATP NAD kinase"/>
    <property type="match status" value="1"/>
</dbReference>
<keyword evidence="1 8" id="KW-0808">Transferase</keyword>
<dbReference type="AlphaFoldDB" id="A0A1Y0HIM9"/>
<evidence type="ECO:0000256" key="4">
    <source>
        <dbReference type="ARBA" id="ARBA00022840"/>
    </source>
</evidence>
<name>A0A1Y0HIM9_9BACT</name>
<feature type="binding site" evidence="8">
    <location>
        <begin position="152"/>
        <end position="153"/>
    </location>
    <ligand>
        <name>NAD(+)</name>
        <dbReference type="ChEBI" id="CHEBI:57540"/>
    </ligand>
</feature>